<organism evidence="9 10">
    <name type="scientific">Schizopora paradoxa</name>
    <dbReference type="NCBI Taxonomy" id="27342"/>
    <lineage>
        <taxon>Eukaryota</taxon>
        <taxon>Fungi</taxon>
        <taxon>Dikarya</taxon>
        <taxon>Basidiomycota</taxon>
        <taxon>Agaricomycotina</taxon>
        <taxon>Agaricomycetes</taxon>
        <taxon>Hymenochaetales</taxon>
        <taxon>Schizoporaceae</taxon>
        <taxon>Schizopora</taxon>
    </lineage>
</organism>
<reference evidence="9 10" key="1">
    <citation type="submission" date="2015-04" db="EMBL/GenBank/DDBJ databases">
        <title>Complete genome sequence of Schizopora paradoxa KUC8140, a cosmopolitan wood degrader in East Asia.</title>
        <authorList>
            <consortium name="DOE Joint Genome Institute"/>
            <person name="Min B."/>
            <person name="Park H."/>
            <person name="Jang Y."/>
            <person name="Kim J.-J."/>
            <person name="Kim K.H."/>
            <person name="Pangilinan J."/>
            <person name="Lipzen A."/>
            <person name="Riley R."/>
            <person name="Grigoriev I.V."/>
            <person name="Spatafora J.W."/>
            <person name="Choi I.-G."/>
        </authorList>
    </citation>
    <scope>NUCLEOTIDE SEQUENCE [LARGE SCALE GENOMIC DNA]</scope>
    <source>
        <strain evidence="9 10">KUC8140</strain>
    </source>
</reference>
<dbReference type="PANTHER" id="PTHR23502:SF51">
    <property type="entry name" value="QUINIDINE RESISTANCE PROTEIN 1-RELATED"/>
    <property type="match status" value="1"/>
</dbReference>
<dbReference type="FunFam" id="1.20.1250.20:FF:000172">
    <property type="entry name" value="MFS multidrug resistance transporter"/>
    <property type="match status" value="1"/>
</dbReference>
<proteinExistence type="predicted"/>
<dbReference type="GO" id="GO:0005886">
    <property type="term" value="C:plasma membrane"/>
    <property type="evidence" value="ECO:0007669"/>
    <property type="project" value="TreeGrafter"/>
</dbReference>
<protein>
    <submittedName>
        <fullName evidence="9">MFS general substrate transporter</fullName>
    </submittedName>
</protein>
<feature type="transmembrane region" description="Helical" evidence="7">
    <location>
        <begin position="230"/>
        <end position="250"/>
    </location>
</feature>
<feature type="transmembrane region" description="Helical" evidence="7">
    <location>
        <begin position="299"/>
        <end position="322"/>
    </location>
</feature>
<keyword evidence="3 7" id="KW-0812">Transmembrane</keyword>
<dbReference type="PANTHER" id="PTHR23502">
    <property type="entry name" value="MAJOR FACILITATOR SUPERFAMILY"/>
    <property type="match status" value="1"/>
</dbReference>
<dbReference type="OrthoDB" id="440553at2759"/>
<evidence type="ECO:0000256" key="3">
    <source>
        <dbReference type="ARBA" id="ARBA00022692"/>
    </source>
</evidence>
<evidence type="ECO:0000259" key="8">
    <source>
        <dbReference type="PROSITE" id="PS50850"/>
    </source>
</evidence>
<dbReference type="InterPro" id="IPR020846">
    <property type="entry name" value="MFS_dom"/>
</dbReference>
<feature type="transmembrane region" description="Helical" evidence="7">
    <location>
        <begin position="72"/>
        <end position="93"/>
    </location>
</feature>
<dbReference type="FunFam" id="1.20.1720.10:FF:000009">
    <property type="entry name" value="MFS multidrug transporter"/>
    <property type="match status" value="1"/>
</dbReference>
<dbReference type="Proteomes" id="UP000053477">
    <property type="component" value="Unassembled WGS sequence"/>
</dbReference>
<name>A0A0H2S8T9_9AGAM</name>
<evidence type="ECO:0000256" key="1">
    <source>
        <dbReference type="ARBA" id="ARBA00004141"/>
    </source>
</evidence>
<dbReference type="EMBL" id="KQ085882">
    <property type="protein sequence ID" value="KLO20652.1"/>
    <property type="molecule type" value="Genomic_DNA"/>
</dbReference>
<dbReference type="STRING" id="27342.A0A0H2S8T9"/>
<evidence type="ECO:0000256" key="4">
    <source>
        <dbReference type="ARBA" id="ARBA00022989"/>
    </source>
</evidence>
<dbReference type="Pfam" id="PF07690">
    <property type="entry name" value="MFS_1"/>
    <property type="match status" value="1"/>
</dbReference>
<feature type="domain" description="Major facilitator superfamily (MFS) profile" evidence="8">
    <location>
        <begin position="74"/>
        <end position="524"/>
    </location>
</feature>
<feature type="transmembrane region" description="Helical" evidence="7">
    <location>
        <begin position="140"/>
        <end position="165"/>
    </location>
</feature>
<dbReference type="PROSITE" id="PS50850">
    <property type="entry name" value="MFS"/>
    <property type="match status" value="1"/>
</dbReference>
<evidence type="ECO:0000256" key="2">
    <source>
        <dbReference type="ARBA" id="ARBA00022448"/>
    </source>
</evidence>
<dbReference type="AlphaFoldDB" id="A0A0H2S8T9"/>
<dbReference type="GO" id="GO:0015137">
    <property type="term" value="F:citrate transmembrane transporter activity"/>
    <property type="evidence" value="ECO:0007669"/>
    <property type="project" value="UniProtKB-ARBA"/>
</dbReference>
<feature type="transmembrane region" description="Helical" evidence="7">
    <location>
        <begin position="438"/>
        <end position="463"/>
    </location>
</feature>
<keyword evidence="5 7" id="KW-0472">Membrane</keyword>
<gene>
    <name evidence="9" type="ORF">SCHPADRAFT_815959</name>
</gene>
<keyword evidence="4 7" id="KW-1133">Transmembrane helix</keyword>
<dbReference type="InterPro" id="IPR011701">
    <property type="entry name" value="MFS"/>
</dbReference>
<dbReference type="InParanoid" id="A0A0H2S8T9"/>
<evidence type="ECO:0000256" key="6">
    <source>
        <dbReference type="ARBA" id="ARBA00023180"/>
    </source>
</evidence>
<dbReference type="PRINTS" id="PR01036">
    <property type="entry name" value="TCRTETB"/>
</dbReference>
<dbReference type="Gene3D" id="1.20.1250.20">
    <property type="entry name" value="MFS general substrate transporter like domains"/>
    <property type="match status" value="1"/>
</dbReference>
<feature type="transmembrane region" description="Helical" evidence="7">
    <location>
        <begin position="411"/>
        <end position="432"/>
    </location>
</feature>
<keyword evidence="10" id="KW-1185">Reference proteome</keyword>
<evidence type="ECO:0000313" key="10">
    <source>
        <dbReference type="Proteomes" id="UP000053477"/>
    </source>
</evidence>
<comment type="subcellular location">
    <subcellularLocation>
        <location evidence="1">Membrane</location>
        <topology evidence="1">Multi-pass membrane protein</topology>
    </subcellularLocation>
</comment>
<dbReference type="SUPFAM" id="SSF103473">
    <property type="entry name" value="MFS general substrate transporter"/>
    <property type="match status" value="1"/>
</dbReference>
<sequence length="537" mass="57710">MGTNATGTTDGPEGRLGGDVLTVDHTHTNAKSEKAAIESGLEIAEKRDASIEDESDKAPLPPYSVFTGWERYSIVAMVAAASLFSPLTANVYFPAIPQIANAFNTSVERINLTVTVYMIVQGLSPSLWGSVADRKGRRPAFVGCLIILLGSTIGLALVPTSAYWLLVVLRLVQAAGSASTVALAAGVMADVIPIELRGGYMGIANIGPMIGPCIGPVIGGILANKLGWRSIFWFLAIATGVCCVFLLLFFPETLRSMVGNGSIPPPKYNRALIPIIGRRGLEVSSERPPVKALPNPFKLFTAPDVVIILISSAVPYSAFYAVNTTISSLFTEVYPFLTETEIGLCFLGLGGGGTLATITVGKLLDVQFRATRRKMERAANNDPEKLRDISKIDRGNYDDFPIEEACLKTQFIWIWLFSIACIGYGWCLHAKTTIAVPLILQFILGYTMVAVMTNTGTLIVDLFPTQGSSVTAANNLVRCLMGAATVSVINPITNALGPGWTYTLCGGLCALTVPMVLVELKWGPVWRQRRIERSRQG</sequence>
<evidence type="ECO:0000313" key="9">
    <source>
        <dbReference type="EMBL" id="KLO20652.1"/>
    </source>
</evidence>
<feature type="transmembrane region" description="Helical" evidence="7">
    <location>
        <begin position="342"/>
        <end position="364"/>
    </location>
</feature>
<evidence type="ECO:0000256" key="5">
    <source>
        <dbReference type="ARBA" id="ARBA00023136"/>
    </source>
</evidence>
<accession>A0A0H2S8T9</accession>
<dbReference type="GO" id="GO:0140115">
    <property type="term" value="P:export across plasma membrane"/>
    <property type="evidence" value="ECO:0007669"/>
    <property type="project" value="UniProtKB-ARBA"/>
</dbReference>
<feature type="transmembrane region" description="Helical" evidence="7">
    <location>
        <begin position="203"/>
        <end position="224"/>
    </location>
</feature>
<feature type="transmembrane region" description="Helical" evidence="7">
    <location>
        <begin position="475"/>
        <end position="493"/>
    </location>
</feature>
<keyword evidence="2" id="KW-0813">Transport</keyword>
<feature type="transmembrane region" description="Helical" evidence="7">
    <location>
        <begin position="499"/>
        <end position="520"/>
    </location>
</feature>
<keyword evidence="6" id="KW-0325">Glycoprotein</keyword>
<feature type="transmembrane region" description="Helical" evidence="7">
    <location>
        <begin position="171"/>
        <end position="191"/>
    </location>
</feature>
<evidence type="ECO:0000256" key="7">
    <source>
        <dbReference type="SAM" id="Phobius"/>
    </source>
</evidence>
<dbReference type="InterPro" id="IPR036259">
    <property type="entry name" value="MFS_trans_sf"/>
</dbReference>